<protein>
    <submittedName>
        <fullName evidence="1">Uncharacterized protein</fullName>
    </submittedName>
</protein>
<accession>C5FZX1</accession>
<dbReference type="HOGENOM" id="CLU_2145281_0_0_1"/>
<dbReference type="VEuPathDB" id="FungiDB:MCYG_08243"/>
<dbReference type="RefSeq" id="XP_002843160.1">
    <property type="nucleotide sequence ID" value="XM_002843114.1"/>
</dbReference>
<dbReference type="GeneID" id="9227812"/>
<dbReference type="Proteomes" id="UP000002035">
    <property type="component" value="Unassembled WGS sequence"/>
</dbReference>
<proteinExistence type="predicted"/>
<sequence>MDLGKQIQHKITEYYSELQLSTQRLLVVQRSELVTIKYMTLCTVRHPTERITNASRLVGSFARKRKRATAIEGCQKRQTENTSSLGIRAKMPNYRWKPMHIKGEGGKAAIAP</sequence>
<reference evidence="2" key="1">
    <citation type="journal article" date="2012" name="MBio">
        <title>Comparative genome analysis of Trichophyton rubrum and related dermatophytes reveals candidate genes involved in infection.</title>
        <authorList>
            <person name="Martinez D.A."/>
            <person name="Oliver B.G."/>
            <person name="Graeser Y."/>
            <person name="Goldberg J.M."/>
            <person name="Li W."/>
            <person name="Martinez-Rossi N.M."/>
            <person name="Monod M."/>
            <person name="Shelest E."/>
            <person name="Barton R.C."/>
            <person name="Birch E."/>
            <person name="Brakhage A.A."/>
            <person name="Chen Z."/>
            <person name="Gurr S.J."/>
            <person name="Heiman D."/>
            <person name="Heitman J."/>
            <person name="Kosti I."/>
            <person name="Rossi A."/>
            <person name="Saif S."/>
            <person name="Samalova M."/>
            <person name="Saunders C.W."/>
            <person name="Shea T."/>
            <person name="Summerbell R.C."/>
            <person name="Xu J."/>
            <person name="Young S."/>
            <person name="Zeng Q."/>
            <person name="Birren B.W."/>
            <person name="Cuomo C.A."/>
            <person name="White T.C."/>
        </authorList>
    </citation>
    <scope>NUCLEOTIDE SEQUENCE [LARGE SCALE GENOMIC DNA]</scope>
    <source>
        <strain evidence="2">ATCC MYA-4605 / CBS 113480</strain>
    </source>
</reference>
<dbReference type="EMBL" id="DS995708">
    <property type="protein sequence ID" value="EEQ35424.1"/>
    <property type="molecule type" value="Genomic_DNA"/>
</dbReference>
<evidence type="ECO:0000313" key="1">
    <source>
        <dbReference type="EMBL" id="EEQ35424.1"/>
    </source>
</evidence>
<evidence type="ECO:0000313" key="2">
    <source>
        <dbReference type="Proteomes" id="UP000002035"/>
    </source>
</evidence>
<keyword evidence="2" id="KW-1185">Reference proteome</keyword>
<gene>
    <name evidence="1" type="ORF">MCYG_08243</name>
</gene>
<dbReference type="AlphaFoldDB" id="C5FZX1"/>
<organism evidence="1 2">
    <name type="scientific">Arthroderma otae (strain ATCC MYA-4605 / CBS 113480)</name>
    <name type="common">Microsporum canis</name>
    <dbReference type="NCBI Taxonomy" id="554155"/>
    <lineage>
        <taxon>Eukaryota</taxon>
        <taxon>Fungi</taxon>
        <taxon>Dikarya</taxon>
        <taxon>Ascomycota</taxon>
        <taxon>Pezizomycotina</taxon>
        <taxon>Eurotiomycetes</taxon>
        <taxon>Eurotiomycetidae</taxon>
        <taxon>Onygenales</taxon>
        <taxon>Arthrodermataceae</taxon>
        <taxon>Microsporum</taxon>
    </lineage>
</organism>
<name>C5FZX1_ARTOC</name>